<dbReference type="GO" id="GO:0005737">
    <property type="term" value="C:cytoplasm"/>
    <property type="evidence" value="ECO:0007669"/>
    <property type="project" value="TreeGrafter"/>
</dbReference>
<dbReference type="PROSITE" id="PS00903">
    <property type="entry name" value="CYT_DCMP_DEAMINASES_1"/>
    <property type="match status" value="1"/>
</dbReference>
<organism evidence="6 7">
    <name type="scientific">Candidatus Wildermuthbacteria bacterium RIFCSPHIGHO2_02_FULL_47_17</name>
    <dbReference type="NCBI Taxonomy" id="1802452"/>
    <lineage>
        <taxon>Bacteria</taxon>
        <taxon>Candidatus Wildermuthiibacteriota</taxon>
    </lineage>
</organism>
<evidence type="ECO:0000256" key="3">
    <source>
        <dbReference type="ARBA" id="ARBA00022801"/>
    </source>
</evidence>
<feature type="domain" description="CMP/dCMP-type deaminase" evidence="5">
    <location>
        <begin position="15"/>
        <end position="135"/>
    </location>
</feature>
<gene>
    <name evidence="6" type="ORF">A3D59_03170</name>
</gene>
<comment type="similarity">
    <text evidence="1">Belongs to the cytidine and deoxycytidylate deaminase family.</text>
</comment>
<evidence type="ECO:0000259" key="5">
    <source>
        <dbReference type="PROSITE" id="PS51747"/>
    </source>
</evidence>
<dbReference type="Gene3D" id="3.40.140.10">
    <property type="entry name" value="Cytidine Deaminase, domain 2"/>
    <property type="match status" value="1"/>
</dbReference>
<dbReference type="InterPro" id="IPR016192">
    <property type="entry name" value="APOBEC/CMP_deaminase_Zn-bd"/>
</dbReference>
<protein>
    <recommendedName>
        <fullName evidence="5">CMP/dCMP-type deaminase domain-containing protein</fullName>
    </recommendedName>
</protein>
<evidence type="ECO:0000313" key="7">
    <source>
        <dbReference type="Proteomes" id="UP000179258"/>
    </source>
</evidence>
<keyword evidence="3" id="KW-0378">Hydrolase</keyword>
<evidence type="ECO:0000256" key="2">
    <source>
        <dbReference type="ARBA" id="ARBA00022723"/>
    </source>
</evidence>
<dbReference type="GO" id="GO:0004132">
    <property type="term" value="F:dCMP deaminase activity"/>
    <property type="evidence" value="ECO:0007669"/>
    <property type="project" value="TreeGrafter"/>
</dbReference>
<accession>A0A1G2R5B4</accession>
<dbReference type="SUPFAM" id="SSF53927">
    <property type="entry name" value="Cytidine deaminase-like"/>
    <property type="match status" value="1"/>
</dbReference>
<name>A0A1G2R5B4_9BACT</name>
<dbReference type="PANTHER" id="PTHR11086:SF18">
    <property type="entry name" value="DEOXYCYTIDYLATE DEAMINASE"/>
    <property type="match status" value="1"/>
</dbReference>
<comment type="caution">
    <text evidence="6">The sequence shown here is derived from an EMBL/GenBank/DDBJ whole genome shotgun (WGS) entry which is preliminary data.</text>
</comment>
<dbReference type="EMBL" id="MHTX01000024">
    <property type="protein sequence ID" value="OHA68035.1"/>
    <property type="molecule type" value="Genomic_DNA"/>
</dbReference>
<sequence length="194" mass="21467">MESDKPGNKKTVRPAWDEFWFTMALFYSTRGTCDRLKAACILVDKNNRLVGAGYNGSLPGDAHCDEAGHMLVDGHCIRTLHAEVNAIMHSVGDLEGATAYVLGTPCIDCVKKLLTKKVKNIFFTREYDNHARGGNYIFDLAKNQGAEIRQVNINFPEVIRKKFDILEGTGGAFAAQNLKAVLTFNADENQNPDN</sequence>
<evidence type="ECO:0000313" key="6">
    <source>
        <dbReference type="EMBL" id="OHA68035.1"/>
    </source>
</evidence>
<keyword evidence="4" id="KW-0862">Zinc</keyword>
<dbReference type="Proteomes" id="UP000179258">
    <property type="component" value="Unassembled WGS sequence"/>
</dbReference>
<evidence type="ECO:0000256" key="1">
    <source>
        <dbReference type="ARBA" id="ARBA00006576"/>
    </source>
</evidence>
<evidence type="ECO:0000256" key="4">
    <source>
        <dbReference type="ARBA" id="ARBA00022833"/>
    </source>
</evidence>
<dbReference type="InterPro" id="IPR016193">
    <property type="entry name" value="Cytidine_deaminase-like"/>
</dbReference>
<proteinExistence type="inferred from homology"/>
<reference evidence="6 7" key="1">
    <citation type="journal article" date="2016" name="Nat. Commun.">
        <title>Thousands of microbial genomes shed light on interconnected biogeochemical processes in an aquifer system.</title>
        <authorList>
            <person name="Anantharaman K."/>
            <person name="Brown C.T."/>
            <person name="Hug L.A."/>
            <person name="Sharon I."/>
            <person name="Castelle C.J."/>
            <person name="Probst A.J."/>
            <person name="Thomas B.C."/>
            <person name="Singh A."/>
            <person name="Wilkins M.J."/>
            <person name="Karaoz U."/>
            <person name="Brodie E.L."/>
            <person name="Williams K.H."/>
            <person name="Hubbard S.S."/>
            <person name="Banfield J.F."/>
        </authorList>
    </citation>
    <scope>NUCLEOTIDE SEQUENCE [LARGE SCALE GENOMIC DNA]</scope>
</reference>
<dbReference type="PROSITE" id="PS51747">
    <property type="entry name" value="CYT_DCMP_DEAMINASES_2"/>
    <property type="match status" value="1"/>
</dbReference>
<dbReference type="Pfam" id="PF00383">
    <property type="entry name" value="dCMP_cyt_deam_1"/>
    <property type="match status" value="1"/>
</dbReference>
<dbReference type="PANTHER" id="PTHR11086">
    <property type="entry name" value="DEOXYCYTIDYLATE DEAMINASE-RELATED"/>
    <property type="match status" value="1"/>
</dbReference>
<dbReference type="GO" id="GO:0008270">
    <property type="term" value="F:zinc ion binding"/>
    <property type="evidence" value="ECO:0007669"/>
    <property type="project" value="InterPro"/>
</dbReference>
<dbReference type="InterPro" id="IPR015517">
    <property type="entry name" value="dCMP_deaminase-rel"/>
</dbReference>
<dbReference type="AlphaFoldDB" id="A0A1G2R5B4"/>
<dbReference type="InterPro" id="IPR002125">
    <property type="entry name" value="CMP_dCMP_dom"/>
</dbReference>
<keyword evidence="2" id="KW-0479">Metal-binding</keyword>